<protein>
    <submittedName>
        <fullName evidence="4">Tetratricopeptide repeat protein</fullName>
    </submittedName>
</protein>
<dbReference type="Gene3D" id="1.25.40.10">
    <property type="entry name" value="Tetratricopeptide repeat domain"/>
    <property type="match status" value="2"/>
</dbReference>
<dbReference type="InterPro" id="IPR019734">
    <property type="entry name" value="TPR_rpt"/>
</dbReference>
<reference evidence="4 5" key="1">
    <citation type="submission" date="2020-05" db="EMBL/GenBank/DDBJ databases">
        <title>Azospirillum oleiclasticum sp. nov, a nitrogen-fixing and heavy crude oil-emulsifying bacterium isolated from the crude oil of Yumen Oilfield.</title>
        <authorList>
            <person name="Wu D."/>
            <person name="Cai M."/>
            <person name="Zhang X."/>
        </authorList>
    </citation>
    <scope>NUCLEOTIDE SEQUENCE [LARGE SCALE GENOMIC DNA]</scope>
    <source>
        <strain evidence="4 5">ROY-1-1-2</strain>
    </source>
</reference>
<dbReference type="Pfam" id="PF01075">
    <property type="entry name" value="Glyco_transf_9"/>
    <property type="match status" value="1"/>
</dbReference>
<evidence type="ECO:0000256" key="2">
    <source>
        <dbReference type="ARBA" id="ARBA00022803"/>
    </source>
</evidence>
<dbReference type="Proteomes" id="UP000584642">
    <property type="component" value="Unassembled WGS sequence"/>
</dbReference>
<keyword evidence="1" id="KW-0677">Repeat</keyword>
<dbReference type="SUPFAM" id="SSF48452">
    <property type="entry name" value="TPR-like"/>
    <property type="match status" value="1"/>
</dbReference>
<dbReference type="InterPro" id="IPR013105">
    <property type="entry name" value="TPR_2"/>
</dbReference>
<evidence type="ECO:0000256" key="1">
    <source>
        <dbReference type="ARBA" id="ARBA00022737"/>
    </source>
</evidence>
<dbReference type="Pfam" id="PF07719">
    <property type="entry name" value="TPR_2"/>
    <property type="match status" value="1"/>
</dbReference>
<dbReference type="SMART" id="SM00028">
    <property type="entry name" value="TPR"/>
    <property type="match status" value="3"/>
</dbReference>
<evidence type="ECO:0000313" key="4">
    <source>
        <dbReference type="EMBL" id="NYZ19999.1"/>
    </source>
</evidence>
<dbReference type="InterPro" id="IPR011990">
    <property type="entry name" value="TPR-like_helical_dom_sf"/>
</dbReference>
<sequence length="440" mass="47791">MTTVGIPDTDDPTALHGLAKDRFRAGDYDVALRCLQALLLRWPADTSAWQDLAIVLHNVGATCVNARVPGAAIRPLRTALAIDPALAPARAALAEALFGEGRRLVDLGRYDEAVALYTRAAAIQPDRHDIRYYAMFAHLWRDDYAAAWDPEVWRRVFCAVSPRLWDGQSDVADMLVTHENGLGDLLQFARCLPGLAGRFGRIFLRTNARCLPLLRNPHLRLFGGALADRITVLGPDEEVAYDRHCELFGLFMATGLTPGTLTTRPPYLSVAEPLKAAWAAVLDAHAAGRRLRVGLSWGALGGGANPRTVDATALRPLLDHFPDVLFVCLQADEAKAGLFAGPPADNLLDLGVRDIAATAAVIANLDLVVVADSGLAHLAGALGTEVWLLLGRLCDWRWHRAGVTSDWYPQARLFRQEVDGDWSGPVAAVEAALRHRTGRP</sequence>
<evidence type="ECO:0000313" key="5">
    <source>
        <dbReference type="Proteomes" id="UP000584642"/>
    </source>
</evidence>
<gene>
    <name evidence="4" type="ORF">HND93_09760</name>
</gene>
<organism evidence="4 5">
    <name type="scientific">Azospirillum oleiclasticum</name>
    <dbReference type="NCBI Taxonomy" id="2735135"/>
    <lineage>
        <taxon>Bacteria</taxon>
        <taxon>Pseudomonadati</taxon>
        <taxon>Pseudomonadota</taxon>
        <taxon>Alphaproteobacteria</taxon>
        <taxon>Rhodospirillales</taxon>
        <taxon>Azospirillaceae</taxon>
        <taxon>Azospirillum</taxon>
    </lineage>
</organism>
<comment type="caution">
    <text evidence="4">The sequence shown here is derived from an EMBL/GenBank/DDBJ whole genome shotgun (WGS) entry which is preliminary data.</text>
</comment>
<accession>A0ABX2TAG3</accession>
<dbReference type="InterPro" id="IPR002201">
    <property type="entry name" value="Glyco_trans_9"/>
</dbReference>
<dbReference type="EMBL" id="JABFDB010000005">
    <property type="protein sequence ID" value="NYZ19999.1"/>
    <property type="molecule type" value="Genomic_DNA"/>
</dbReference>
<dbReference type="PROSITE" id="PS50005">
    <property type="entry name" value="TPR"/>
    <property type="match status" value="1"/>
</dbReference>
<dbReference type="RefSeq" id="WP_180281772.1">
    <property type="nucleotide sequence ID" value="NZ_JABFDB010000005.1"/>
</dbReference>
<feature type="repeat" description="TPR" evidence="3">
    <location>
        <begin position="94"/>
        <end position="127"/>
    </location>
</feature>
<name>A0ABX2TAG3_9PROT</name>
<dbReference type="Gene3D" id="3.40.50.2000">
    <property type="entry name" value="Glycogen Phosphorylase B"/>
    <property type="match status" value="1"/>
</dbReference>
<dbReference type="SUPFAM" id="SSF53756">
    <property type="entry name" value="UDP-Glycosyltransferase/glycogen phosphorylase"/>
    <property type="match status" value="1"/>
</dbReference>
<keyword evidence="2 3" id="KW-0802">TPR repeat</keyword>
<evidence type="ECO:0000256" key="3">
    <source>
        <dbReference type="PROSITE-ProRule" id="PRU00339"/>
    </source>
</evidence>
<proteinExistence type="predicted"/>
<keyword evidence="5" id="KW-1185">Reference proteome</keyword>